<comment type="caution">
    <text evidence="1">The sequence shown here is derived from an EMBL/GenBank/DDBJ whole genome shotgun (WGS) entry which is preliminary data.</text>
</comment>
<dbReference type="OrthoDB" id="505313at2"/>
<evidence type="ECO:0000313" key="1">
    <source>
        <dbReference type="EMBL" id="KZS48549.1"/>
    </source>
</evidence>
<dbReference type="AlphaFoldDB" id="A0A163LX46"/>
<organism evidence="1 2">
    <name type="scientific">Paenibacillus glucanolyticus</name>
    <dbReference type="NCBI Taxonomy" id="59843"/>
    <lineage>
        <taxon>Bacteria</taxon>
        <taxon>Bacillati</taxon>
        <taxon>Bacillota</taxon>
        <taxon>Bacilli</taxon>
        <taxon>Bacillales</taxon>
        <taxon>Paenibacillaceae</taxon>
        <taxon>Paenibacillus</taxon>
    </lineage>
</organism>
<dbReference type="EMBL" id="LWMH01000001">
    <property type="protein sequence ID" value="KZS48549.1"/>
    <property type="molecule type" value="Genomic_DNA"/>
</dbReference>
<accession>A0A163LX46</accession>
<keyword evidence="2" id="KW-1185">Reference proteome</keyword>
<dbReference type="GeneID" id="97555898"/>
<dbReference type="RefSeq" id="WP_063479411.1">
    <property type="nucleotide sequence ID" value="NZ_CP147845.1"/>
</dbReference>
<evidence type="ECO:0000313" key="2">
    <source>
        <dbReference type="Proteomes" id="UP000076796"/>
    </source>
</evidence>
<reference evidence="1" key="1">
    <citation type="journal article" date="2016" name="Genome Announc.">
        <title>Draft genomes of two strains of Paenibacillus glucanolyticus with capability to degrade lignocellulose.</title>
        <authorList>
            <person name="Mathews S.L."/>
            <person name="Pawlak J."/>
            <person name="Grunden A.M."/>
        </authorList>
    </citation>
    <scope>NUCLEOTIDE SEQUENCE [LARGE SCALE GENOMIC DNA]</scope>
    <source>
        <strain evidence="1">SLM1</strain>
    </source>
</reference>
<sequence>MMTKQLNKATETGVTNEDASQQSYIMNNLGYTAALSLLRTAREQTVPIEISMLEELFKARIVM</sequence>
<name>A0A163LX46_9BACL</name>
<protein>
    <submittedName>
        <fullName evidence="1">Uncharacterized protein</fullName>
    </submittedName>
</protein>
<gene>
    <name evidence="1" type="ORF">AWU65_22745</name>
</gene>
<dbReference type="Proteomes" id="UP000076796">
    <property type="component" value="Unassembled WGS sequence"/>
</dbReference>
<proteinExistence type="predicted"/>